<dbReference type="Proteomes" id="UP000237105">
    <property type="component" value="Unassembled WGS sequence"/>
</dbReference>
<dbReference type="EMBL" id="JXTB01000206">
    <property type="protein sequence ID" value="PON53479.1"/>
    <property type="molecule type" value="Genomic_DNA"/>
</dbReference>
<organism evidence="2 3">
    <name type="scientific">Parasponia andersonii</name>
    <name type="common">Sponia andersonii</name>
    <dbReference type="NCBI Taxonomy" id="3476"/>
    <lineage>
        <taxon>Eukaryota</taxon>
        <taxon>Viridiplantae</taxon>
        <taxon>Streptophyta</taxon>
        <taxon>Embryophyta</taxon>
        <taxon>Tracheophyta</taxon>
        <taxon>Spermatophyta</taxon>
        <taxon>Magnoliopsida</taxon>
        <taxon>eudicotyledons</taxon>
        <taxon>Gunneridae</taxon>
        <taxon>Pentapetalae</taxon>
        <taxon>rosids</taxon>
        <taxon>fabids</taxon>
        <taxon>Rosales</taxon>
        <taxon>Cannabaceae</taxon>
        <taxon>Parasponia</taxon>
    </lineage>
</organism>
<reference evidence="3" key="1">
    <citation type="submission" date="2016-06" db="EMBL/GenBank/DDBJ databases">
        <title>Parallel loss of symbiosis genes in relatives of nitrogen-fixing non-legume Parasponia.</title>
        <authorList>
            <person name="Van Velzen R."/>
            <person name="Holmer R."/>
            <person name="Bu F."/>
            <person name="Rutten L."/>
            <person name="Van Zeijl A."/>
            <person name="Liu W."/>
            <person name="Santuari L."/>
            <person name="Cao Q."/>
            <person name="Sharma T."/>
            <person name="Shen D."/>
            <person name="Roswanjaya Y."/>
            <person name="Wardhani T."/>
            <person name="Kalhor M.S."/>
            <person name="Jansen J."/>
            <person name="Van den Hoogen J."/>
            <person name="Gungor B."/>
            <person name="Hartog M."/>
            <person name="Hontelez J."/>
            <person name="Verver J."/>
            <person name="Yang W.-C."/>
            <person name="Schijlen E."/>
            <person name="Repin R."/>
            <person name="Schilthuizen M."/>
            <person name="Schranz E."/>
            <person name="Heidstra R."/>
            <person name="Miyata K."/>
            <person name="Fedorova E."/>
            <person name="Kohlen W."/>
            <person name="Bisseling T."/>
            <person name="Smit S."/>
            <person name="Geurts R."/>
        </authorList>
    </citation>
    <scope>NUCLEOTIDE SEQUENCE [LARGE SCALE GENOMIC DNA]</scope>
    <source>
        <strain evidence="3">cv. WU1-14</strain>
    </source>
</reference>
<gene>
    <name evidence="2" type="ORF">PanWU01x14_201990</name>
</gene>
<evidence type="ECO:0000313" key="2">
    <source>
        <dbReference type="EMBL" id="PON53479.1"/>
    </source>
</evidence>
<evidence type="ECO:0000313" key="3">
    <source>
        <dbReference type="Proteomes" id="UP000237105"/>
    </source>
</evidence>
<sequence length="71" mass="7489">MGGRVGGRSGSLHSSFVQQRHDQDGGRTKNEVDRYISEPPEDVVEAIPVTTVASESAFSIGGALLIHLGVL</sequence>
<accession>A0A2P5BXJ6</accession>
<name>A0A2P5BXJ6_PARAD</name>
<proteinExistence type="predicted"/>
<dbReference type="AlphaFoldDB" id="A0A2P5BXJ6"/>
<protein>
    <submittedName>
        <fullName evidence="2">Uncharacterized protein</fullName>
    </submittedName>
</protein>
<comment type="caution">
    <text evidence="2">The sequence shown here is derived from an EMBL/GenBank/DDBJ whole genome shotgun (WGS) entry which is preliminary data.</text>
</comment>
<feature type="compositionally biased region" description="Basic and acidic residues" evidence="1">
    <location>
        <begin position="19"/>
        <end position="36"/>
    </location>
</feature>
<keyword evidence="3" id="KW-1185">Reference proteome</keyword>
<feature type="region of interest" description="Disordered" evidence="1">
    <location>
        <begin position="1"/>
        <end position="39"/>
    </location>
</feature>
<dbReference type="OrthoDB" id="1301613at2759"/>
<evidence type="ECO:0000256" key="1">
    <source>
        <dbReference type="SAM" id="MobiDB-lite"/>
    </source>
</evidence>